<dbReference type="InterPro" id="IPR050109">
    <property type="entry name" value="HTH-type_TetR-like_transc_reg"/>
</dbReference>
<organism evidence="6 7">
    <name type="scientific">Aquipseudomonas alcaligenes</name>
    <name type="common">Pseudomonas alcaligenes</name>
    <dbReference type="NCBI Taxonomy" id="43263"/>
    <lineage>
        <taxon>Bacteria</taxon>
        <taxon>Pseudomonadati</taxon>
        <taxon>Pseudomonadota</taxon>
        <taxon>Gammaproteobacteria</taxon>
        <taxon>Pseudomonadales</taxon>
        <taxon>Pseudomonadaceae</taxon>
        <taxon>Aquipseudomonas</taxon>
    </lineage>
</organism>
<dbReference type="Pfam" id="PF00440">
    <property type="entry name" value="TetR_N"/>
    <property type="match status" value="1"/>
</dbReference>
<dbReference type="OrthoDB" id="9089941at2"/>
<evidence type="ECO:0000313" key="7">
    <source>
        <dbReference type="Proteomes" id="UP000248146"/>
    </source>
</evidence>
<keyword evidence="3" id="KW-0804">Transcription</keyword>
<evidence type="ECO:0000313" key="6">
    <source>
        <dbReference type="EMBL" id="PYC21910.1"/>
    </source>
</evidence>
<dbReference type="PROSITE" id="PS50977">
    <property type="entry name" value="HTH_TETR_2"/>
    <property type="match status" value="1"/>
</dbReference>
<dbReference type="GO" id="GO:0003700">
    <property type="term" value="F:DNA-binding transcription factor activity"/>
    <property type="evidence" value="ECO:0007669"/>
    <property type="project" value="TreeGrafter"/>
</dbReference>
<keyword evidence="1" id="KW-0805">Transcription regulation</keyword>
<feature type="DNA-binding region" description="H-T-H motif" evidence="4">
    <location>
        <begin position="39"/>
        <end position="58"/>
    </location>
</feature>
<name>A0A2V4LAT2_AQUAC</name>
<comment type="caution">
    <text evidence="6">The sequence shown here is derived from an EMBL/GenBank/DDBJ whole genome shotgun (WGS) entry which is preliminary data.</text>
</comment>
<evidence type="ECO:0000256" key="2">
    <source>
        <dbReference type="ARBA" id="ARBA00023125"/>
    </source>
</evidence>
<dbReference type="InterPro" id="IPR009057">
    <property type="entry name" value="Homeodomain-like_sf"/>
</dbReference>
<evidence type="ECO:0000256" key="3">
    <source>
        <dbReference type="ARBA" id="ARBA00023163"/>
    </source>
</evidence>
<dbReference type="Proteomes" id="UP000248146">
    <property type="component" value="Unassembled WGS sequence"/>
</dbReference>
<dbReference type="PRINTS" id="PR00455">
    <property type="entry name" value="HTHTETR"/>
</dbReference>
<dbReference type="SUPFAM" id="SSF46689">
    <property type="entry name" value="Homeodomain-like"/>
    <property type="match status" value="1"/>
</dbReference>
<reference evidence="6 7" key="1">
    <citation type="submission" date="2018-06" db="EMBL/GenBank/DDBJ databases">
        <title>Pseudomonas diversity within urban Lake Michigan freshwaters.</title>
        <authorList>
            <person name="Batrich M."/>
            <person name="Hatzopoulos T."/>
            <person name="Putonti C."/>
        </authorList>
    </citation>
    <scope>NUCLEOTIDE SEQUENCE [LARGE SCALE GENOMIC DNA]</scope>
    <source>
        <strain evidence="6 7">MB-090714</strain>
    </source>
</reference>
<accession>A0A2V4LAT2</accession>
<dbReference type="InterPro" id="IPR025996">
    <property type="entry name" value="MT1864/Rv1816-like_C"/>
</dbReference>
<protein>
    <submittedName>
        <fullName evidence="6">TetR family transcriptional regulator</fullName>
    </submittedName>
</protein>
<dbReference type="PANTHER" id="PTHR30055">
    <property type="entry name" value="HTH-TYPE TRANSCRIPTIONAL REGULATOR RUTR"/>
    <property type="match status" value="1"/>
</dbReference>
<evidence type="ECO:0000259" key="5">
    <source>
        <dbReference type="PROSITE" id="PS50977"/>
    </source>
</evidence>
<dbReference type="AlphaFoldDB" id="A0A2V4LAT2"/>
<dbReference type="EMBL" id="QJRX01000008">
    <property type="protein sequence ID" value="PYC21910.1"/>
    <property type="molecule type" value="Genomic_DNA"/>
</dbReference>
<dbReference type="Gene3D" id="1.10.357.10">
    <property type="entry name" value="Tetracycline Repressor, domain 2"/>
    <property type="match status" value="1"/>
</dbReference>
<evidence type="ECO:0000256" key="4">
    <source>
        <dbReference type="PROSITE-ProRule" id="PRU00335"/>
    </source>
</evidence>
<sequence length="198" mass="21944">MLSVSTSREERSYHHGDLRMALLRAAAELLAEQGEAAISLREVARRAQVSHNAPYRHFTDREALLAALAEQGFAELLERMQVVAREGKAEARLAALGRCYVDFALQRRGLFRLMFSGALERNRYPTLLTAAQALHRQLEEAVAVLVADVDGIASLSAWSLVHGLAQLLLEGQVAVDEDRQVLIERVTSEFAEGLLRRG</sequence>
<keyword evidence="2 4" id="KW-0238">DNA-binding</keyword>
<dbReference type="InterPro" id="IPR001647">
    <property type="entry name" value="HTH_TetR"/>
</dbReference>
<dbReference type="Pfam" id="PF13305">
    <property type="entry name" value="TetR_C_33"/>
    <property type="match status" value="1"/>
</dbReference>
<feature type="domain" description="HTH tetR-type" evidence="5">
    <location>
        <begin position="16"/>
        <end position="76"/>
    </location>
</feature>
<dbReference type="InterPro" id="IPR036271">
    <property type="entry name" value="Tet_transcr_reg_TetR-rel_C_sf"/>
</dbReference>
<proteinExistence type="predicted"/>
<dbReference type="GO" id="GO:0000976">
    <property type="term" value="F:transcription cis-regulatory region binding"/>
    <property type="evidence" value="ECO:0007669"/>
    <property type="project" value="TreeGrafter"/>
</dbReference>
<evidence type="ECO:0000256" key="1">
    <source>
        <dbReference type="ARBA" id="ARBA00023015"/>
    </source>
</evidence>
<dbReference type="PANTHER" id="PTHR30055:SF220">
    <property type="entry name" value="TETR-FAMILY REGULATORY PROTEIN"/>
    <property type="match status" value="1"/>
</dbReference>
<gene>
    <name evidence="6" type="ORF">DMO17_15760</name>
</gene>
<dbReference type="SUPFAM" id="SSF48498">
    <property type="entry name" value="Tetracyclin repressor-like, C-terminal domain"/>
    <property type="match status" value="1"/>
</dbReference>